<dbReference type="EMBL" id="BTRK01000002">
    <property type="protein sequence ID" value="GMR39447.1"/>
    <property type="molecule type" value="Genomic_DNA"/>
</dbReference>
<proteinExistence type="predicted"/>
<protein>
    <submittedName>
        <fullName evidence="1">Uncharacterized protein</fullName>
    </submittedName>
</protein>
<reference evidence="2" key="1">
    <citation type="submission" date="2022-10" db="EMBL/GenBank/DDBJ databases">
        <title>Genome assembly of Pristionchus species.</title>
        <authorList>
            <person name="Yoshida K."/>
            <person name="Sommer R.J."/>
        </authorList>
    </citation>
    <scope>NUCLEOTIDE SEQUENCE [LARGE SCALE GENOMIC DNA]</scope>
    <source>
        <strain evidence="2">RS5460</strain>
    </source>
</reference>
<gene>
    <name evidence="1" type="ORF">PMAYCL1PPCAC_09642</name>
</gene>
<feature type="non-terminal residue" evidence="1">
    <location>
        <position position="1"/>
    </location>
</feature>
<dbReference type="AlphaFoldDB" id="A0AAN4ZJU5"/>
<keyword evidence="2" id="KW-1185">Reference proteome</keyword>
<evidence type="ECO:0000313" key="2">
    <source>
        <dbReference type="Proteomes" id="UP001328107"/>
    </source>
</evidence>
<evidence type="ECO:0000313" key="1">
    <source>
        <dbReference type="EMBL" id="GMR39447.1"/>
    </source>
</evidence>
<sequence>DAQLGSWYFNWPRAYIRAASCFGIDFANARVIDASACAPLQGVPSVAKGYGPPSAPFNRTWPCDDPRASSIYYLEREDLPYSMGKTKAWINCVYGSWLWADVPAEMFQTRGILAATCV</sequence>
<organism evidence="1 2">
    <name type="scientific">Pristionchus mayeri</name>
    <dbReference type="NCBI Taxonomy" id="1317129"/>
    <lineage>
        <taxon>Eukaryota</taxon>
        <taxon>Metazoa</taxon>
        <taxon>Ecdysozoa</taxon>
        <taxon>Nematoda</taxon>
        <taxon>Chromadorea</taxon>
        <taxon>Rhabditida</taxon>
        <taxon>Rhabditina</taxon>
        <taxon>Diplogasteromorpha</taxon>
        <taxon>Diplogasteroidea</taxon>
        <taxon>Neodiplogasteridae</taxon>
        <taxon>Pristionchus</taxon>
    </lineage>
</organism>
<dbReference type="Proteomes" id="UP001328107">
    <property type="component" value="Unassembled WGS sequence"/>
</dbReference>
<name>A0AAN4ZJU5_9BILA</name>
<accession>A0AAN4ZJU5</accession>
<comment type="caution">
    <text evidence="1">The sequence shown here is derived from an EMBL/GenBank/DDBJ whole genome shotgun (WGS) entry which is preliminary data.</text>
</comment>